<dbReference type="AlphaFoldDB" id="A0A1G4ILH0"/>
<gene>
    <name evidence="1" type="ORF">LAME_0A00210G</name>
</gene>
<organism evidence="1 2">
    <name type="scientific">Lachancea meyersii CBS 8951</name>
    <dbReference type="NCBI Taxonomy" id="1266667"/>
    <lineage>
        <taxon>Eukaryota</taxon>
        <taxon>Fungi</taxon>
        <taxon>Dikarya</taxon>
        <taxon>Ascomycota</taxon>
        <taxon>Saccharomycotina</taxon>
        <taxon>Saccharomycetes</taxon>
        <taxon>Saccharomycetales</taxon>
        <taxon>Saccharomycetaceae</taxon>
        <taxon>Lachancea</taxon>
    </lineage>
</organism>
<evidence type="ECO:0000313" key="1">
    <source>
        <dbReference type="EMBL" id="SCU77235.1"/>
    </source>
</evidence>
<dbReference type="OrthoDB" id="7042322at2759"/>
<evidence type="ECO:0000313" key="2">
    <source>
        <dbReference type="Proteomes" id="UP000191144"/>
    </source>
</evidence>
<dbReference type="InterPro" id="IPR015422">
    <property type="entry name" value="PyrdxlP-dep_Trfase_small"/>
</dbReference>
<dbReference type="InterPro" id="IPR015424">
    <property type="entry name" value="PyrdxlP-dep_Trfase"/>
</dbReference>
<name>A0A1G4ILH0_9SACH</name>
<sequence length="124" mass="14307">MGNIFEKQSDDHVSRYILKHRDVVLKRNFDLCKQNLILMKDFIEASNGKFSFVYAPKGGSACLLRLADIEDTESFSRKPATEYKVLCKPGECFGIPGTLRIGFGTPRMNSWQALRFWNWHTTKQ</sequence>
<dbReference type="Gene3D" id="3.90.1150.10">
    <property type="entry name" value="Aspartate Aminotransferase, domain 1"/>
    <property type="match status" value="1"/>
</dbReference>
<dbReference type="EMBL" id="LT598483">
    <property type="protein sequence ID" value="SCU77235.1"/>
    <property type="molecule type" value="Genomic_DNA"/>
</dbReference>
<dbReference type="PANTHER" id="PTHR43510">
    <property type="entry name" value="AMINOTRANSFERASE FUNCTION, HYPOTHETICAL (EUROFUNG)"/>
    <property type="match status" value="1"/>
</dbReference>
<protein>
    <submittedName>
        <fullName evidence="1">LAME_0A00210g1_1</fullName>
    </submittedName>
</protein>
<accession>A0A1G4ILH0</accession>
<reference evidence="2" key="1">
    <citation type="submission" date="2016-03" db="EMBL/GenBank/DDBJ databases">
        <authorList>
            <person name="Devillers Hugo."/>
        </authorList>
    </citation>
    <scope>NUCLEOTIDE SEQUENCE [LARGE SCALE GENOMIC DNA]</scope>
</reference>
<keyword evidence="2" id="KW-1185">Reference proteome</keyword>
<dbReference type="InterPro" id="IPR015421">
    <property type="entry name" value="PyrdxlP-dep_Trfase_major"/>
</dbReference>
<proteinExistence type="predicted"/>
<dbReference type="PANTHER" id="PTHR43510:SF1">
    <property type="entry name" value="AMINOTRANSFERASE FUNCTION, HYPOTHETICAL (EUROFUNG)"/>
    <property type="match status" value="1"/>
</dbReference>
<dbReference type="Gene3D" id="3.40.640.10">
    <property type="entry name" value="Type I PLP-dependent aspartate aminotransferase-like (Major domain)"/>
    <property type="match status" value="1"/>
</dbReference>
<dbReference type="SUPFAM" id="SSF53383">
    <property type="entry name" value="PLP-dependent transferases"/>
    <property type="match status" value="1"/>
</dbReference>
<dbReference type="Proteomes" id="UP000191144">
    <property type="component" value="Chromosome A"/>
</dbReference>